<evidence type="ECO:0000313" key="2">
    <source>
        <dbReference type="EMBL" id="CAF5058203.1"/>
    </source>
</evidence>
<dbReference type="Proteomes" id="UP000663848">
    <property type="component" value="Unassembled WGS sequence"/>
</dbReference>
<proteinExistence type="predicted"/>
<feature type="domain" description="Helix-turn-helix" evidence="1">
    <location>
        <begin position="47"/>
        <end position="95"/>
    </location>
</feature>
<evidence type="ECO:0000313" key="3">
    <source>
        <dbReference type="Proteomes" id="UP000663848"/>
    </source>
</evidence>
<protein>
    <recommendedName>
        <fullName evidence="1">Helix-turn-helix domain-containing protein</fullName>
    </recommendedName>
</protein>
<gene>
    <name evidence="2" type="ORF">QYT958_LOCUS42483</name>
</gene>
<dbReference type="Pfam" id="PF26215">
    <property type="entry name" value="HTH_animal"/>
    <property type="match status" value="1"/>
</dbReference>
<sequence>FTNQFHPNIKLTYTISQCLPFLDVLIHNQNGTLSSSVYHKPAAEPTILSYISDHPRHIFRNVIQTALMRAIRYSSTFEAFNIERRTIRLTLLYNK</sequence>
<dbReference type="EMBL" id="CAJOBR010054337">
    <property type="protein sequence ID" value="CAF5058203.1"/>
    <property type="molecule type" value="Genomic_DNA"/>
</dbReference>
<dbReference type="AlphaFoldDB" id="A0A822D2H6"/>
<reference evidence="2" key="1">
    <citation type="submission" date="2021-02" db="EMBL/GenBank/DDBJ databases">
        <authorList>
            <person name="Nowell W R."/>
        </authorList>
    </citation>
    <scope>NUCLEOTIDE SEQUENCE</scope>
</reference>
<organism evidence="2 3">
    <name type="scientific">Rotaria socialis</name>
    <dbReference type="NCBI Taxonomy" id="392032"/>
    <lineage>
        <taxon>Eukaryota</taxon>
        <taxon>Metazoa</taxon>
        <taxon>Spiralia</taxon>
        <taxon>Gnathifera</taxon>
        <taxon>Rotifera</taxon>
        <taxon>Eurotatoria</taxon>
        <taxon>Bdelloidea</taxon>
        <taxon>Philodinida</taxon>
        <taxon>Philodinidae</taxon>
        <taxon>Rotaria</taxon>
    </lineage>
</organism>
<comment type="caution">
    <text evidence="2">The sequence shown here is derived from an EMBL/GenBank/DDBJ whole genome shotgun (WGS) entry which is preliminary data.</text>
</comment>
<feature type="non-terminal residue" evidence="2">
    <location>
        <position position="1"/>
    </location>
</feature>
<name>A0A822D2H6_9BILA</name>
<accession>A0A822D2H6</accession>
<evidence type="ECO:0000259" key="1">
    <source>
        <dbReference type="Pfam" id="PF26215"/>
    </source>
</evidence>
<dbReference type="PANTHER" id="PTHR21301">
    <property type="entry name" value="REVERSE TRANSCRIPTASE"/>
    <property type="match status" value="1"/>
</dbReference>
<dbReference type="InterPro" id="IPR058912">
    <property type="entry name" value="HTH_animal"/>
</dbReference>
<dbReference type="PANTHER" id="PTHR21301:SF10">
    <property type="entry name" value="REVERSE TRANSCRIPTASE DOMAIN-CONTAINING PROTEIN"/>
    <property type="match status" value="1"/>
</dbReference>